<dbReference type="InterPro" id="IPR000272">
    <property type="entry name" value="Ion-transport_regulator_FXYD"/>
</dbReference>
<evidence type="ECO:0000256" key="1">
    <source>
        <dbReference type="ARBA" id="ARBA00004167"/>
    </source>
</evidence>
<keyword evidence="7" id="KW-0472">Membrane</keyword>
<accession>A0A3B3SW98</accession>
<keyword evidence="10" id="KW-1185">Reference proteome</keyword>
<sequence>MLCDIHFKDALSEDMDLSVVLVLCSTVALTVGSAFGREMMASTNDEGKEYDSAFEYDYESLRIGGLIFALVLFLLGIILILSKKCRCASKKQRNGNDA</sequence>
<dbReference type="GO" id="GO:0017080">
    <property type="term" value="F:sodium channel regulator activity"/>
    <property type="evidence" value="ECO:0007669"/>
    <property type="project" value="TreeGrafter"/>
</dbReference>
<dbReference type="AlphaFoldDB" id="A0A3B3SW98"/>
<proteinExistence type="inferred from homology"/>
<dbReference type="STRING" id="1676925.ENSPKIP00000035037"/>
<comment type="subcellular location">
    <subcellularLocation>
        <location evidence="1">Membrane</location>
        <topology evidence="1">Single-pass membrane protein</topology>
    </subcellularLocation>
</comment>
<name>A0A3B3SW98_9TELE</name>
<evidence type="ECO:0000256" key="6">
    <source>
        <dbReference type="ARBA" id="ARBA00023065"/>
    </source>
</evidence>
<dbReference type="PANTHER" id="PTHR14132">
    <property type="entry name" value="SODIUM/POTASSIUM-TRANSPORTING ATPASE SUBUNIT GAMMA"/>
    <property type="match status" value="1"/>
</dbReference>
<dbReference type="Proteomes" id="UP000261540">
    <property type="component" value="Unplaced"/>
</dbReference>
<keyword evidence="5" id="KW-1133">Transmembrane helix</keyword>
<protein>
    <recommendedName>
        <fullName evidence="8">FXYD domain-containing ion transport regulator</fullName>
    </recommendedName>
</protein>
<evidence type="ECO:0000256" key="8">
    <source>
        <dbReference type="RuleBase" id="RU364131"/>
    </source>
</evidence>
<evidence type="ECO:0000256" key="4">
    <source>
        <dbReference type="ARBA" id="ARBA00022692"/>
    </source>
</evidence>
<dbReference type="GO" id="GO:0016020">
    <property type="term" value="C:membrane"/>
    <property type="evidence" value="ECO:0007669"/>
    <property type="project" value="UniProtKB-SubCell"/>
</dbReference>
<evidence type="ECO:0000313" key="10">
    <source>
        <dbReference type="Proteomes" id="UP000261540"/>
    </source>
</evidence>
<evidence type="ECO:0000256" key="7">
    <source>
        <dbReference type="ARBA" id="ARBA00023136"/>
    </source>
</evidence>
<keyword evidence="6 8" id="KW-0406">Ion transport</keyword>
<dbReference type="Ensembl" id="ENSPKIT00000015962.1">
    <property type="protein sequence ID" value="ENSPKIP00000035037.1"/>
    <property type="gene ID" value="ENSPKIG00000014139.1"/>
</dbReference>
<organism evidence="9 10">
    <name type="scientific">Paramormyrops kingsleyae</name>
    <dbReference type="NCBI Taxonomy" id="1676925"/>
    <lineage>
        <taxon>Eukaryota</taxon>
        <taxon>Metazoa</taxon>
        <taxon>Chordata</taxon>
        <taxon>Craniata</taxon>
        <taxon>Vertebrata</taxon>
        <taxon>Euteleostomi</taxon>
        <taxon>Actinopterygii</taxon>
        <taxon>Neopterygii</taxon>
        <taxon>Teleostei</taxon>
        <taxon>Osteoglossocephala</taxon>
        <taxon>Osteoglossomorpha</taxon>
        <taxon>Osteoglossiformes</taxon>
        <taxon>Mormyridae</taxon>
        <taxon>Paramormyrops</taxon>
    </lineage>
</organism>
<keyword evidence="4" id="KW-0812">Transmembrane</keyword>
<comment type="similarity">
    <text evidence="2 8">Belongs to the FXYD family.</text>
</comment>
<reference evidence="9" key="2">
    <citation type="submission" date="2025-09" db="UniProtKB">
        <authorList>
            <consortium name="Ensembl"/>
        </authorList>
    </citation>
    <scope>IDENTIFICATION</scope>
</reference>
<evidence type="ECO:0000256" key="5">
    <source>
        <dbReference type="ARBA" id="ARBA00022989"/>
    </source>
</evidence>
<dbReference type="GO" id="GO:0006811">
    <property type="term" value="P:monoatomic ion transport"/>
    <property type="evidence" value="ECO:0007669"/>
    <property type="project" value="UniProtKB-KW"/>
</dbReference>
<dbReference type="InterPro" id="IPR047297">
    <property type="entry name" value="FXYD_motif"/>
</dbReference>
<dbReference type="GO" id="GO:0043269">
    <property type="term" value="P:regulation of monoatomic ion transport"/>
    <property type="evidence" value="ECO:0007669"/>
    <property type="project" value="InterPro"/>
</dbReference>
<dbReference type="Pfam" id="PF02038">
    <property type="entry name" value="ATP1G1_PLM_MAT8"/>
    <property type="match status" value="1"/>
</dbReference>
<keyword evidence="3 8" id="KW-0813">Transport</keyword>
<evidence type="ECO:0000256" key="3">
    <source>
        <dbReference type="ARBA" id="ARBA00022448"/>
    </source>
</evidence>
<reference evidence="9" key="1">
    <citation type="submission" date="2025-08" db="UniProtKB">
        <authorList>
            <consortium name="Ensembl"/>
        </authorList>
    </citation>
    <scope>IDENTIFICATION</scope>
</reference>
<evidence type="ECO:0000256" key="2">
    <source>
        <dbReference type="ARBA" id="ARBA00005948"/>
    </source>
</evidence>
<dbReference type="GeneTree" id="ENSGT01150000287192"/>
<evidence type="ECO:0000313" key="9">
    <source>
        <dbReference type="Ensembl" id="ENSPKIP00000035037.1"/>
    </source>
</evidence>
<dbReference type="Gene3D" id="1.20.5.780">
    <property type="entry name" value="Single helix bin"/>
    <property type="match status" value="1"/>
</dbReference>
<dbReference type="PROSITE" id="PS01310">
    <property type="entry name" value="FXYD"/>
    <property type="match status" value="1"/>
</dbReference>